<keyword evidence="1 7" id="KW-0436">Ligase</keyword>
<name>A0A1T4X7I4_9CLOT</name>
<dbReference type="InterPro" id="IPR004101">
    <property type="entry name" value="Mur_ligase_C"/>
</dbReference>
<keyword evidence="4" id="KW-0472">Membrane</keyword>
<keyword evidence="3" id="KW-0067">ATP-binding</keyword>
<keyword evidence="8" id="KW-1185">Reference proteome</keyword>
<evidence type="ECO:0000256" key="3">
    <source>
        <dbReference type="ARBA" id="ARBA00022840"/>
    </source>
</evidence>
<dbReference type="PANTHER" id="PTHR43024:SF1">
    <property type="entry name" value="UDP-N-ACETYLMURAMOYL-TRIPEPTIDE--D-ALANYL-D-ALANINE LIGASE"/>
    <property type="match status" value="1"/>
</dbReference>
<dbReference type="PANTHER" id="PTHR43024">
    <property type="entry name" value="UDP-N-ACETYLMURAMOYL-TRIPEPTIDE--D-ALANYL-D-ALANINE LIGASE"/>
    <property type="match status" value="1"/>
</dbReference>
<protein>
    <submittedName>
        <fullName evidence="7">UDP-N-acetylmuramoyl-tripeptide--D-alanyl-D-alanine ligase</fullName>
    </submittedName>
</protein>
<dbReference type="InterPro" id="IPR051046">
    <property type="entry name" value="MurCDEF_CellWall_CoF430Synth"/>
</dbReference>
<dbReference type="InterPro" id="IPR036615">
    <property type="entry name" value="Mur_ligase_C_dom_sf"/>
</dbReference>
<dbReference type="RefSeq" id="WP_207651448.1">
    <property type="nucleotide sequence ID" value="NZ_FUYH01000006.1"/>
</dbReference>
<dbReference type="InterPro" id="IPR036565">
    <property type="entry name" value="Mur-like_cat_sf"/>
</dbReference>
<dbReference type="Gene3D" id="3.40.1190.10">
    <property type="entry name" value="Mur-like, catalytic domain"/>
    <property type="match status" value="1"/>
</dbReference>
<keyword evidence="2" id="KW-0547">Nucleotide-binding</keyword>
<keyword evidence="4" id="KW-0812">Transmembrane</keyword>
<proteinExistence type="predicted"/>
<dbReference type="InterPro" id="IPR013221">
    <property type="entry name" value="Mur_ligase_cen"/>
</dbReference>
<dbReference type="GO" id="GO:0005524">
    <property type="term" value="F:ATP binding"/>
    <property type="evidence" value="ECO:0007669"/>
    <property type="project" value="UniProtKB-KW"/>
</dbReference>
<evidence type="ECO:0000313" key="7">
    <source>
        <dbReference type="EMBL" id="SKA85078.1"/>
    </source>
</evidence>
<gene>
    <name evidence="7" type="ORF">SAMN05443428_106109</name>
</gene>
<feature type="transmembrane region" description="Helical" evidence="4">
    <location>
        <begin position="111"/>
        <end position="128"/>
    </location>
</feature>
<evidence type="ECO:0000259" key="5">
    <source>
        <dbReference type="Pfam" id="PF02875"/>
    </source>
</evidence>
<dbReference type="GO" id="GO:0016881">
    <property type="term" value="F:acid-amino acid ligase activity"/>
    <property type="evidence" value="ECO:0007669"/>
    <property type="project" value="InterPro"/>
</dbReference>
<evidence type="ECO:0000259" key="6">
    <source>
        <dbReference type="Pfam" id="PF08245"/>
    </source>
</evidence>
<feature type="transmembrane region" description="Helical" evidence="4">
    <location>
        <begin position="57"/>
        <end position="90"/>
    </location>
</feature>
<dbReference type="Proteomes" id="UP000190105">
    <property type="component" value="Unassembled WGS sequence"/>
</dbReference>
<keyword evidence="4" id="KW-1133">Transmembrane helix</keyword>
<dbReference type="SUPFAM" id="SSF53623">
    <property type="entry name" value="MurD-like peptide ligases, catalytic domain"/>
    <property type="match status" value="1"/>
</dbReference>
<accession>A0A1T4X7I4</accession>
<evidence type="ECO:0000256" key="1">
    <source>
        <dbReference type="ARBA" id="ARBA00022598"/>
    </source>
</evidence>
<evidence type="ECO:0000313" key="8">
    <source>
        <dbReference type="Proteomes" id="UP000190105"/>
    </source>
</evidence>
<dbReference type="Pfam" id="PF02875">
    <property type="entry name" value="Mur_ligase_C"/>
    <property type="match status" value="1"/>
</dbReference>
<dbReference type="Pfam" id="PF08245">
    <property type="entry name" value="Mur_ligase_M"/>
    <property type="match status" value="1"/>
</dbReference>
<feature type="domain" description="Mur ligase central" evidence="6">
    <location>
        <begin position="188"/>
        <end position="379"/>
    </location>
</feature>
<sequence>MNNILYIFSILFFILTAYKEIIKQLHMAQLEGYRPNQYFTFLKHNFKSNYIKGNEGFIISFIILIILNFISKNNYLLQCVYVAACLFVLYKNENKKVKAKKPLVYTSRAKRLLSCNVIVIGLLLYVIFRFSSFGIFILSLILIRIILSIIMLLSTIIMYPIEMLIQYRYFREAQIKIRRMKNLKVIGITGSYGKTSTKYFIKTILSEKYNTLMTPESFNTPMGITKVIREQLNEEHEVFVCEMGARYMGDIKTLCRLANPSIGVLTSVGRQHLETFKSIENVAKTKYELIESLPESGVAVFNGDNEYCLKLSEKTKVKTYLYGIKNADKNVFVYAKDIETTKEGLRFRVCGNNGINFSCKTSLLGKHNISNILAAICVAFELGLNEKEIISGVSKIKPVPHRLQLVDTNNGVTVIDDAFNSNPVGASEALETLKEIPGNKKIIVTPGMVELGEIEYEENKKLGEKIAQCCDYAILVGIKRSRPIKEGLLQKGFNEDKIFVVSNLDEATARLSSIVSLGDVVLFENDLPDNYNE</sequence>
<dbReference type="Gene3D" id="3.90.190.20">
    <property type="entry name" value="Mur ligase, C-terminal domain"/>
    <property type="match status" value="1"/>
</dbReference>
<feature type="transmembrane region" description="Helical" evidence="4">
    <location>
        <begin position="134"/>
        <end position="161"/>
    </location>
</feature>
<dbReference type="EMBL" id="FUYH01000006">
    <property type="protein sequence ID" value="SKA85078.1"/>
    <property type="molecule type" value="Genomic_DNA"/>
</dbReference>
<evidence type="ECO:0000256" key="2">
    <source>
        <dbReference type="ARBA" id="ARBA00022741"/>
    </source>
</evidence>
<reference evidence="8" key="1">
    <citation type="submission" date="2017-02" db="EMBL/GenBank/DDBJ databases">
        <authorList>
            <person name="Varghese N."/>
            <person name="Submissions S."/>
        </authorList>
    </citation>
    <scope>NUCLEOTIDE SEQUENCE [LARGE SCALE GENOMIC DNA]</scope>
    <source>
        <strain evidence="8">USBA 833</strain>
    </source>
</reference>
<dbReference type="SUPFAM" id="SSF53244">
    <property type="entry name" value="MurD-like peptide ligases, peptide-binding domain"/>
    <property type="match status" value="1"/>
</dbReference>
<feature type="domain" description="Mur ligase C-terminal" evidence="5">
    <location>
        <begin position="401"/>
        <end position="523"/>
    </location>
</feature>
<evidence type="ECO:0000256" key="4">
    <source>
        <dbReference type="SAM" id="Phobius"/>
    </source>
</evidence>
<dbReference type="AlphaFoldDB" id="A0A1T4X7I4"/>
<organism evidence="7 8">
    <name type="scientific">Caloramator quimbayensis</name>
    <dbReference type="NCBI Taxonomy" id="1147123"/>
    <lineage>
        <taxon>Bacteria</taxon>
        <taxon>Bacillati</taxon>
        <taxon>Bacillota</taxon>
        <taxon>Clostridia</taxon>
        <taxon>Eubacteriales</taxon>
        <taxon>Clostridiaceae</taxon>
        <taxon>Caloramator</taxon>
    </lineage>
</organism>
<dbReference type="STRING" id="1147123.SAMN05443428_106109"/>